<dbReference type="InterPro" id="IPR003509">
    <property type="entry name" value="UPF0102_YraN-like"/>
</dbReference>
<dbReference type="Proteomes" id="UP001597158">
    <property type="component" value="Unassembled WGS sequence"/>
</dbReference>
<sequence>MEKNRSAQAHSIDGRRTPAQARGAAAEALACTYLEAHGLRTLARNVRCRGGELDLVCLDRNHVVFVEVRLRTNGRFGGAAESITPTKQRRVLIAAQWWLNGAGRRFQNAPCRFDAVLLDDLSADRITWLPGAFNAT</sequence>
<name>A0ABW3WB11_9RHOO</name>
<dbReference type="SUPFAM" id="SSF52980">
    <property type="entry name" value="Restriction endonuclease-like"/>
    <property type="match status" value="1"/>
</dbReference>
<accession>A0ABW3WB11</accession>
<dbReference type="EMBL" id="JBHTMC010000009">
    <property type="protein sequence ID" value="MFD1262981.1"/>
    <property type="molecule type" value="Genomic_DNA"/>
</dbReference>
<dbReference type="NCBIfam" id="NF009150">
    <property type="entry name" value="PRK12497.1-3"/>
    <property type="match status" value="1"/>
</dbReference>
<dbReference type="InterPro" id="IPR011335">
    <property type="entry name" value="Restrct_endonuc-II-like"/>
</dbReference>
<dbReference type="Pfam" id="PF02021">
    <property type="entry name" value="UPF0102"/>
    <property type="match status" value="1"/>
</dbReference>
<evidence type="ECO:0000256" key="1">
    <source>
        <dbReference type="ARBA" id="ARBA00006738"/>
    </source>
</evidence>
<gene>
    <name evidence="3" type="ORF">ACFQ4M_05250</name>
</gene>
<proteinExistence type="inferred from homology"/>
<dbReference type="PANTHER" id="PTHR34039">
    <property type="entry name" value="UPF0102 PROTEIN YRAN"/>
    <property type="match status" value="1"/>
</dbReference>
<reference evidence="4" key="1">
    <citation type="journal article" date="2019" name="Int. J. Syst. Evol. Microbiol.">
        <title>The Global Catalogue of Microorganisms (GCM) 10K type strain sequencing project: providing services to taxonomists for standard genome sequencing and annotation.</title>
        <authorList>
            <consortium name="The Broad Institute Genomics Platform"/>
            <consortium name="The Broad Institute Genome Sequencing Center for Infectious Disease"/>
            <person name="Wu L."/>
            <person name="Ma J."/>
        </authorList>
    </citation>
    <scope>NUCLEOTIDE SEQUENCE [LARGE SCALE GENOMIC DNA]</scope>
    <source>
        <strain evidence="4">CCUG 48884</strain>
    </source>
</reference>
<keyword evidence="4" id="KW-1185">Reference proteome</keyword>
<evidence type="ECO:0000256" key="2">
    <source>
        <dbReference type="HAMAP-Rule" id="MF_00048"/>
    </source>
</evidence>
<organism evidence="3 4">
    <name type="scientific">Thauera mechernichensis</name>
    <dbReference type="NCBI Taxonomy" id="82788"/>
    <lineage>
        <taxon>Bacteria</taxon>
        <taxon>Pseudomonadati</taxon>
        <taxon>Pseudomonadota</taxon>
        <taxon>Betaproteobacteria</taxon>
        <taxon>Rhodocyclales</taxon>
        <taxon>Zoogloeaceae</taxon>
        <taxon>Thauera</taxon>
    </lineage>
</organism>
<dbReference type="RefSeq" id="WP_002936314.1">
    <property type="nucleotide sequence ID" value="NZ_JARQZE010000011.1"/>
</dbReference>
<dbReference type="HAMAP" id="MF_00048">
    <property type="entry name" value="UPF0102"/>
    <property type="match status" value="1"/>
</dbReference>
<evidence type="ECO:0000313" key="3">
    <source>
        <dbReference type="EMBL" id="MFD1262981.1"/>
    </source>
</evidence>
<dbReference type="Gene3D" id="3.40.1350.10">
    <property type="match status" value="1"/>
</dbReference>
<dbReference type="NCBIfam" id="TIGR00252">
    <property type="entry name" value="YraN family protein"/>
    <property type="match status" value="1"/>
</dbReference>
<evidence type="ECO:0000313" key="4">
    <source>
        <dbReference type="Proteomes" id="UP001597158"/>
    </source>
</evidence>
<comment type="caution">
    <text evidence="3">The sequence shown here is derived from an EMBL/GenBank/DDBJ whole genome shotgun (WGS) entry which is preliminary data.</text>
</comment>
<protein>
    <recommendedName>
        <fullName evidence="2">UPF0102 protein ACFQ4M_05250</fullName>
    </recommendedName>
</protein>
<comment type="similarity">
    <text evidence="1 2">Belongs to the UPF0102 family.</text>
</comment>
<dbReference type="InterPro" id="IPR011856">
    <property type="entry name" value="tRNA_endonuc-like_dom_sf"/>
</dbReference>
<dbReference type="PANTHER" id="PTHR34039:SF1">
    <property type="entry name" value="UPF0102 PROTEIN YRAN"/>
    <property type="match status" value="1"/>
</dbReference>